<protein>
    <recommendedName>
        <fullName evidence="2">Jacalin-type lectin domain-containing protein</fullName>
    </recommendedName>
</protein>
<reference evidence="1" key="1">
    <citation type="submission" date="2014-11" db="EMBL/GenBank/DDBJ databases">
        <authorList>
            <person name="Otto D Thomas"/>
            <person name="Naeem Raeece"/>
        </authorList>
    </citation>
    <scope>NUCLEOTIDE SEQUENCE</scope>
</reference>
<evidence type="ECO:0000313" key="1">
    <source>
        <dbReference type="EMBL" id="CEM44220.1"/>
    </source>
</evidence>
<dbReference type="AlphaFoldDB" id="A0A0G4HJH1"/>
<sequence>MASLVSFTVPVVLGCTVLCVLVFAYRRACRAADDASIPSHGEVARLLQSSGGAGGEEAGTVWVELKLVGGKTGTPYLHEMSSAGPDGAPLLVTKLEFWIEDPLFFKPYVKGLRVQFGDGSGDGEGGAVRSVGDTCGRPMDYCEFDWDAGERVRSAWVLASVGGGSVRSFGLQTDRQGCSFAHNSNRIPVQFDVGEGLLVGIAGTEKEGKIESLGWLMMRPKGD</sequence>
<accession>A0A0G4HJH1</accession>
<proteinExistence type="predicted"/>
<dbReference type="EMBL" id="CDMZ01002872">
    <property type="protein sequence ID" value="CEM44220.1"/>
    <property type="molecule type" value="Genomic_DNA"/>
</dbReference>
<dbReference type="VEuPathDB" id="CryptoDB:Cvel_28151"/>
<name>A0A0G4HJH1_9ALVE</name>
<evidence type="ECO:0008006" key="2">
    <source>
        <dbReference type="Google" id="ProtNLM"/>
    </source>
</evidence>
<organism evidence="1">
    <name type="scientific">Chromera velia CCMP2878</name>
    <dbReference type="NCBI Taxonomy" id="1169474"/>
    <lineage>
        <taxon>Eukaryota</taxon>
        <taxon>Sar</taxon>
        <taxon>Alveolata</taxon>
        <taxon>Colpodellida</taxon>
        <taxon>Chromeraceae</taxon>
        <taxon>Chromera</taxon>
    </lineage>
</organism>
<gene>
    <name evidence="1" type="ORF">Cvel_28151</name>
</gene>